<feature type="DNA-binding region" description="OmpR/PhoB-type" evidence="3">
    <location>
        <begin position="1"/>
        <end position="98"/>
    </location>
</feature>
<dbReference type="InterPro" id="IPR011990">
    <property type="entry name" value="TPR-like_helical_dom_sf"/>
</dbReference>
<dbReference type="PANTHER" id="PTHR47691:SF3">
    <property type="entry name" value="HTH-TYPE TRANSCRIPTIONAL REGULATOR RV0890C-RELATED"/>
    <property type="match status" value="1"/>
</dbReference>
<gene>
    <name evidence="5" type="ORF">SAMN05444920_1011044</name>
</gene>
<dbReference type="Pfam" id="PF00486">
    <property type="entry name" value="Trans_reg_C"/>
    <property type="match status" value="1"/>
</dbReference>
<dbReference type="InterPro" id="IPR036388">
    <property type="entry name" value="WH-like_DNA-bd_sf"/>
</dbReference>
<dbReference type="PRINTS" id="PR00364">
    <property type="entry name" value="DISEASERSIST"/>
</dbReference>
<accession>A0A1H5W053</accession>
<evidence type="ECO:0000256" key="2">
    <source>
        <dbReference type="ARBA" id="ARBA00023125"/>
    </source>
</evidence>
<keyword evidence="6" id="KW-1185">Reference proteome</keyword>
<organism evidence="5 6">
    <name type="scientific">Nonomuraea solani</name>
    <dbReference type="NCBI Taxonomy" id="1144553"/>
    <lineage>
        <taxon>Bacteria</taxon>
        <taxon>Bacillati</taxon>
        <taxon>Actinomycetota</taxon>
        <taxon>Actinomycetes</taxon>
        <taxon>Streptosporangiales</taxon>
        <taxon>Streptosporangiaceae</taxon>
        <taxon>Nonomuraea</taxon>
    </lineage>
</organism>
<keyword evidence="2 3" id="KW-0238">DNA-binding</keyword>
<name>A0A1H5W053_9ACTN</name>
<evidence type="ECO:0000313" key="5">
    <source>
        <dbReference type="EMBL" id="SEF92885.1"/>
    </source>
</evidence>
<dbReference type="PROSITE" id="PS51755">
    <property type="entry name" value="OMPR_PHOB"/>
    <property type="match status" value="1"/>
</dbReference>
<dbReference type="InterPro" id="IPR005158">
    <property type="entry name" value="BTAD"/>
</dbReference>
<evidence type="ECO:0000259" key="4">
    <source>
        <dbReference type="PROSITE" id="PS51755"/>
    </source>
</evidence>
<dbReference type="Pfam" id="PF13424">
    <property type="entry name" value="TPR_12"/>
    <property type="match status" value="1"/>
</dbReference>
<dbReference type="Pfam" id="PF03704">
    <property type="entry name" value="BTAD"/>
    <property type="match status" value="1"/>
</dbReference>
<feature type="domain" description="OmpR/PhoB-type" evidence="4">
    <location>
        <begin position="1"/>
        <end position="98"/>
    </location>
</feature>
<dbReference type="SMART" id="SM00028">
    <property type="entry name" value="TPR"/>
    <property type="match status" value="5"/>
</dbReference>
<sequence length="978" mass="106709">MNDAHEVSFLILGPLEIHRGGRPAELTRPAVRRLLGLLLLRPGQVWPADRLLELVWEPGTAAYGTLHTTVSRLRRWLWQNLDMTDVLVRDGPGYRLDVPPALVDASRFMAALTKAASGEEPAADIDGLRAALRLWRGPVLDGCAEEWTSVLQDLERARVHATCLLADRALDLGKPELAMPFVTMTAEAWPYDEALQHRFIGLLNASGRRAEALRHYESVRTRLAHDLGVDPSPTLRQLHLDLLVERAPAVTSAAAPPVHLPPDLRDFTGRGEQTERLLGELGNGPHHTVVVSAITGGGGVGKTTLAVHAAHRLRAEFAGVLYADLRSGKRTPADPGAVLVTFLRDLGVEPAAVPPGTEERAELYRSLLAFRRVLIVLDDADTEEQVLPLLPGTSTCGVLVTSRYTLDRLPGALHLELREFSPAHALELLSRIIGRERAEAEPEAARELVRLCGHLPLAVRIAGARLSADPAATAADLVARLRDERLRLDELSHGALSIRASLAVGYRGLDERAARLLRLLGRLDSPDFTAATGAAALDCPVAEAQRVFDRLVRARLLEVEQGRYTMHDLIRAYARELADPADEAEEALGRVLTWSLTLARRAHRTQYGGDFVVLHGDVADWEPEPGLAAAVIADDPLGWADDERHNLVALARQAAATGRDELCWDLAVSLVSVFEVHWHHDEWRAVHAAALEATRAAGNRRGRAAVLTGLGYLLRYQHRYEEAARSLEAAVKLFGEVEEVYGLTLALVLAASTDAMRGRCHRALASYEQALAIVCAAGDVGTEILTLRSIAEVHLDLDQPEEAESRLLRAMALLDLHDSHRSHPQVLSRCGELRLLQGRPTEARPLFEWALRLARDDGSPYAEAHALHGLGLVRLAAGDTDRAKRTLREALVIAEKIRDGFVQARVLASLGECHLRAGEVERATAYLTEAALLSRRLGALPIEAKILTVLARAQSGSAEASGTASRARELSERIRVLG</sequence>
<dbReference type="SUPFAM" id="SSF48452">
    <property type="entry name" value="TPR-like"/>
    <property type="match status" value="3"/>
</dbReference>
<dbReference type="InterPro" id="IPR001867">
    <property type="entry name" value="OmpR/PhoB-type_DNA-bd"/>
</dbReference>
<evidence type="ECO:0000256" key="1">
    <source>
        <dbReference type="ARBA" id="ARBA00005820"/>
    </source>
</evidence>
<dbReference type="OrthoDB" id="5521887at2"/>
<reference evidence="5 6" key="1">
    <citation type="submission" date="2016-10" db="EMBL/GenBank/DDBJ databases">
        <authorList>
            <person name="de Groot N.N."/>
        </authorList>
    </citation>
    <scope>NUCLEOTIDE SEQUENCE [LARGE SCALE GENOMIC DNA]</scope>
    <source>
        <strain evidence="5 6">CGMCC 4.7037</strain>
    </source>
</reference>
<evidence type="ECO:0000256" key="3">
    <source>
        <dbReference type="PROSITE-ProRule" id="PRU01091"/>
    </source>
</evidence>
<dbReference type="InterPro" id="IPR016032">
    <property type="entry name" value="Sig_transdc_resp-reg_C-effctor"/>
</dbReference>
<dbReference type="Gene3D" id="1.10.10.10">
    <property type="entry name" value="Winged helix-like DNA-binding domain superfamily/Winged helix DNA-binding domain"/>
    <property type="match status" value="1"/>
</dbReference>
<dbReference type="GO" id="GO:0006355">
    <property type="term" value="P:regulation of DNA-templated transcription"/>
    <property type="evidence" value="ECO:0007669"/>
    <property type="project" value="InterPro"/>
</dbReference>
<dbReference type="PANTHER" id="PTHR47691">
    <property type="entry name" value="REGULATOR-RELATED"/>
    <property type="match status" value="1"/>
</dbReference>
<dbReference type="GO" id="GO:0003677">
    <property type="term" value="F:DNA binding"/>
    <property type="evidence" value="ECO:0007669"/>
    <property type="project" value="UniProtKB-UniRule"/>
</dbReference>
<protein>
    <submittedName>
        <fullName evidence="5">DNA-binding transcriptional activator of the SARP family</fullName>
    </submittedName>
</protein>
<dbReference type="InterPro" id="IPR019734">
    <property type="entry name" value="TPR_rpt"/>
</dbReference>
<dbReference type="Proteomes" id="UP000236732">
    <property type="component" value="Unassembled WGS sequence"/>
</dbReference>
<proteinExistence type="inferred from homology"/>
<dbReference type="GO" id="GO:0000160">
    <property type="term" value="P:phosphorelay signal transduction system"/>
    <property type="evidence" value="ECO:0007669"/>
    <property type="project" value="InterPro"/>
</dbReference>
<dbReference type="SUPFAM" id="SSF52540">
    <property type="entry name" value="P-loop containing nucleoside triphosphate hydrolases"/>
    <property type="match status" value="1"/>
</dbReference>
<dbReference type="SMART" id="SM00862">
    <property type="entry name" value="Trans_reg_C"/>
    <property type="match status" value="1"/>
</dbReference>
<dbReference type="Gene3D" id="1.25.40.10">
    <property type="entry name" value="Tetratricopeptide repeat domain"/>
    <property type="match status" value="2"/>
</dbReference>
<dbReference type="AlphaFoldDB" id="A0A1H5W053"/>
<dbReference type="InterPro" id="IPR027417">
    <property type="entry name" value="P-loop_NTPase"/>
</dbReference>
<evidence type="ECO:0000313" key="6">
    <source>
        <dbReference type="Proteomes" id="UP000236732"/>
    </source>
</evidence>
<dbReference type="GO" id="GO:0043531">
    <property type="term" value="F:ADP binding"/>
    <property type="evidence" value="ECO:0007669"/>
    <property type="project" value="InterPro"/>
</dbReference>
<dbReference type="RefSeq" id="WP_103954517.1">
    <property type="nucleotide sequence ID" value="NZ_FNVT01000001.1"/>
</dbReference>
<dbReference type="SUPFAM" id="SSF46894">
    <property type="entry name" value="C-terminal effector domain of the bipartite response regulators"/>
    <property type="match status" value="1"/>
</dbReference>
<comment type="similarity">
    <text evidence="1">Belongs to the AfsR/DnrI/RedD regulatory family.</text>
</comment>
<dbReference type="SMART" id="SM01043">
    <property type="entry name" value="BTAD"/>
    <property type="match status" value="1"/>
</dbReference>
<dbReference type="InterPro" id="IPR002182">
    <property type="entry name" value="NB-ARC"/>
</dbReference>
<dbReference type="Gene3D" id="3.40.50.300">
    <property type="entry name" value="P-loop containing nucleotide triphosphate hydrolases"/>
    <property type="match status" value="1"/>
</dbReference>
<dbReference type="Pfam" id="PF00931">
    <property type="entry name" value="NB-ARC"/>
    <property type="match status" value="1"/>
</dbReference>
<dbReference type="EMBL" id="FNVT01000001">
    <property type="protein sequence ID" value="SEF92885.1"/>
    <property type="molecule type" value="Genomic_DNA"/>
</dbReference>